<evidence type="ECO:0000259" key="1">
    <source>
        <dbReference type="Pfam" id="PF02481"/>
    </source>
</evidence>
<reference evidence="2 3" key="2">
    <citation type="submission" date="2018-10" db="EMBL/GenBank/DDBJ databases">
        <title>Detection and isolation of Mycoplasma hominis as a predominant microorganism from pelvic cavity of patient with salpingitis and tubo-ovarian abscess.</title>
        <authorList>
            <person name="Guschin A.E."/>
            <person name="Khayrullina G.A."/>
            <person name="Rakovskaya I.V."/>
            <person name="Shelenkov A.A."/>
            <person name="Shagin D.A."/>
        </authorList>
    </citation>
    <scope>NUCLEOTIDE SEQUENCE [LARGE SCALE GENOMIC DNA]</scope>
    <source>
        <strain evidence="3">TOA</strain>
    </source>
</reference>
<accession>A0A454CA87</accession>
<name>A0A454CA87_METHO</name>
<dbReference type="Gene3D" id="3.40.50.450">
    <property type="match status" value="1"/>
</dbReference>
<dbReference type="RefSeq" id="WP_036438478.1">
    <property type="nucleotide sequence ID" value="NZ_CP033021.1"/>
</dbReference>
<dbReference type="GO" id="GO:0009294">
    <property type="term" value="P:DNA-mediated transformation"/>
    <property type="evidence" value="ECO:0007669"/>
    <property type="project" value="InterPro"/>
</dbReference>
<sequence length="252" mass="29324">MNKEEYLAYLSYINNGKWHQIYNDLKSQITCQKTKYADFCSDQAIKNKSYITIFDSDYPLYCNNVWNPPFVLYYYGNKQLLKHKIIMITGNISISNIIEVKDSIENFSKEYVFCNEAWKGLDIQLINYLISKNKNIIIILACGIEYAKNSLPKKWFDYSNLLFISEYPSNYHTSKITLKARNRISAAISNYLVLLSCYKSTMNNLIDQFLNIGKEVYCLDDTQNNLNEDNFNKNLINEGAGKITSITDLILK</sequence>
<dbReference type="AlphaFoldDB" id="A0A454CA87"/>
<dbReference type="OrthoDB" id="9785707at2"/>
<evidence type="ECO:0000313" key="2">
    <source>
        <dbReference type="EMBL" id="AYN65359.1"/>
    </source>
</evidence>
<gene>
    <name evidence="2" type="ORF">KN71_001420</name>
</gene>
<reference evidence="2 3" key="1">
    <citation type="submission" date="2014-08" db="EMBL/GenBank/DDBJ databases">
        <authorList>
            <person name="Kuleshov K."/>
            <person name="Dedkov V."/>
            <person name="Markelov M."/>
            <person name="Pimkina E."/>
        </authorList>
    </citation>
    <scope>NUCLEOTIDE SEQUENCE [LARGE SCALE GENOMIC DNA]</scope>
    <source>
        <strain evidence="3">TOA</strain>
    </source>
</reference>
<feature type="domain" description="Smf/DprA SLOG" evidence="1">
    <location>
        <begin position="50"/>
        <end position="250"/>
    </location>
</feature>
<dbReference type="EMBL" id="CP033021">
    <property type="protein sequence ID" value="AYN65359.1"/>
    <property type="molecule type" value="Genomic_DNA"/>
</dbReference>
<dbReference type="Pfam" id="PF02481">
    <property type="entry name" value="DNA_processg_A"/>
    <property type="match status" value="1"/>
</dbReference>
<protein>
    <submittedName>
        <fullName evidence="2">DNA processing protein smf</fullName>
    </submittedName>
</protein>
<dbReference type="InterPro" id="IPR057666">
    <property type="entry name" value="DrpA_SLOG"/>
</dbReference>
<proteinExistence type="predicted"/>
<organism evidence="2 3">
    <name type="scientific">Metamycoplasma hominis</name>
    <name type="common">Mycoplasma hominis</name>
    <dbReference type="NCBI Taxonomy" id="2098"/>
    <lineage>
        <taxon>Bacteria</taxon>
        <taxon>Bacillati</taxon>
        <taxon>Mycoplasmatota</taxon>
        <taxon>Mycoplasmoidales</taxon>
        <taxon>Metamycoplasmataceae</taxon>
        <taxon>Metamycoplasma</taxon>
    </lineage>
</organism>
<evidence type="ECO:0000313" key="3">
    <source>
        <dbReference type="Proteomes" id="UP000029712"/>
    </source>
</evidence>
<dbReference type="Proteomes" id="UP000029712">
    <property type="component" value="Chromosome"/>
</dbReference>